<protein>
    <submittedName>
        <fullName evidence="2">Uncharacterized protein</fullName>
    </submittedName>
</protein>
<feature type="compositionally biased region" description="Low complexity" evidence="1">
    <location>
        <begin position="174"/>
        <end position="186"/>
    </location>
</feature>
<feature type="compositionally biased region" description="Low complexity" evidence="1">
    <location>
        <begin position="490"/>
        <end position="505"/>
    </location>
</feature>
<dbReference type="EMBL" id="JAGTJR010000025">
    <property type="protein sequence ID" value="KAH7042630.1"/>
    <property type="molecule type" value="Genomic_DNA"/>
</dbReference>
<evidence type="ECO:0000256" key="1">
    <source>
        <dbReference type="SAM" id="MobiDB-lite"/>
    </source>
</evidence>
<comment type="caution">
    <text evidence="2">The sequence shown here is derived from an EMBL/GenBank/DDBJ whole genome shotgun (WGS) entry which is preliminary data.</text>
</comment>
<name>A0ABQ8G225_9PEZI</name>
<feature type="region of interest" description="Disordered" evidence="1">
    <location>
        <begin position="171"/>
        <end position="228"/>
    </location>
</feature>
<keyword evidence="3" id="KW-1185">Reference proteome</keyword>
<feature type="region of interest" description="Disordered" evidence="1">
    <location>
        <begin position="486"/>
        <end position="505"/>
    </location>
</feature>
<gene>
    <name evidence="2" type="ORF">B0J12DRAFT_761642</name>
</gene>
<organism evidence="2 3">
    <name type="scientific">Macrophomina phaseolina</name>
    <dbReference type="NCBI Taxonomy" id="35725"/>
    <lineage>
        <taxon>Eukaryota</taxon>
        <taxon>Fungi</taxon>
        <taxon>Dikarya</taxon>
        <taxon>Ascomycota</taxon>
        <taxon>Pezizomycotina</taxon>
        <taxon>Dothideomycetes</taxon>
        <taxon>Dothideomycetes incertae sedis</taxon>
        <taxon>Botryosphaeriales</taxon>
        <taxon>Botryosphaeriaceae</taxon>
        <taxon>Macrophomina</taxon>
    </lineage>
</organism>
<accession>A0ABQ8G225</accession>
<dbReference type="Proteomes" id="UP000774617">
    <property type="component" value="Unassembled WGS sequence"/>
</dbReference>
<reference evidence="2 3" key="1">
    <citation type="journal article" date="2021" name="Nat. Commun.">
        <title>Genetic determinants of endophytism in the Arabidopsis root mycobiome.</title>
        <authorList>
            <person name="Mesny F."/>
            <person name="Miyauchi S."/>
            <person name="Thiergart T."/>
            <person name="Pickel B."/>
            <person name="Atanasova L."/>
            <person name="Karlsson M."/>
            <person name="Huettel B."/>
            <person name="Barry K.W."/>
            <person name="Haridas S."/>
            <person name="Chen C."/>
            <person name="Bauer D."/>
            <person name="Andreopoulos W."/>
            <person name="Pangilinan J."/>
            <person name="LaButti K."/>
            <person name="Riley R."/>
            <person name="Lipzen A."/>
            <person name="Clum A."/>
            <person name="Drula E."/>
            <person name="Henrissat B."/>
            <person name="Kohler A."/>
            <person name="Grigoriev I.V."/>
            <person name="Martin F.M."/>
            <person name="Hacquard S."/>
        </authorList>
    </citation>
    <scope>NUCLEOTIDE SEQUENCE [LARGE SCALE GENOMIC DNA]</scope>
    <source>
        <strain evidence="2 3">MPI-SDFR-AT-0080</strain>
    </source>
</reference>
<feature type="compositionally biased region" description="Basic residues" evidence="1">
    <location>
        <begin position="190"/>
        <end position="201"/>
    </location>
</feature>
<sequence>MSRRISHNILYLALNDLDPQNSTLLINSPSDTSYLYFQVPFRDVHFLAVQIAVVPFCLAGHRDQVFYYARGAYAQCCSGVHPRDFISTVCDAAQTVYEFCVKNHYWNFRTSSCWEQMRFGWERSSTTDSCLHRSHRYLDELTSGNDNVAAATPLPTPSSDYPDSVMSDCHQNLSACPSPARSRSASLQPQRRKRLPGRGSRKNSVYTPDESESGVAERHPDTSTQSTNADAAIQVADQFLDSIPNVDISRLAAASFCPPIETTRWTVRDEPEQYAIKAWELCSAVARQANQYFGHARFIRFISLCFFLIWESFSTKSGKASAREVNLRMREAGFEGTSRTLKSLRDETIFINQLVSSAEQMHGAEVASKLIYCIFAGSNYHYIRTVCRFGGSKRLSAVEHICRRFVAAVPGDWPLLTARPQNIIKQYLPNLDAPRSIDTINTAIRYEPLAFSVQQRPQPSSETALAPPDDAPSRLWRSSFSFSAPPPPSWDSSLSDSSASAPTSSAASLVDGSWELELAASPLAGLATQLDEWYSNLA</sequence>
<evidence type="ECO:0000313" key="2">
    <source>
        <dbReference type="EMBL" id="KAH7042630.1"/>
    </source>
</evidence>
<evidence type="ECO:0000313" key="3">
    <source>
        <dbReference type="Proteomes" id="UP000774617"/>
    </source>
</evidence>
<proteinExistence type="predicted"/>